<evidence type="ECO:0000313" key="2">
    <source>
        <dbReference type="Proteomes" id="UP000887578"/>
    </source>
</evidence>
<organism evidence="2 3">
    <name type="scientific">Panagrolaimus davidi</name>
    <dbReference type="NCBI Taxonomy" id="227884"/>
    <lineage>
        <taxon>Eukaryota</taxon>
        <taxon>Metazoa</taxon>
        <taxon>Ecdysozoa</taxon>
        <taxon>Nematoda</taxon>
        <taxon>Chromadorea</taxon>
        <taxon>Rhabditida</taxon>
        <taxon>Tylenchina</taxon>
        <taxon>Panagrolaimomorpha</taxon>
        <taxon>Panagrolaimoidea</taxon>
        <taxon>Panagrolaimidae</taxon>
        <taxon>Panagrolaimus</taxon>
    </lineage>
</organism>
<feature type="region of interest" description="Disordered" evidence="1">
    <location>
        <begin position="1"/>
        <end position="21"/>
    </location>
</feature>
<dbReference type="Proteomes" id="UP000887578">
    <property type="component" value="Unplaced"/>
</dbReference>
<keyword evidence="2" id="KW-1185">Reference proteome</keyword>
<dbReference type="WBParaSite" id="PDA_v2.g20890.t1">
    <property type="protein sequence ID" value="PDA_v2.g20890.t1"/>
    <property type="gene ID" value="PDA_v2.g20890"/>
</dbReference>
<sequence>MDLCTALKATSNSTESTNDKSNEPENVLIVYSSKRAKFLSTYCSRQSFSLTDSIMFYILKHPKDAQMYQKMIKSCKYFFIRNPILVISCLSYGGVRKEWQNLSKVKSDMSNLMSKIWITEKLHINAGKNEENILSSIISKVYRCDVKEFILYNQTILYHDLTRLIGSAEIILFYQNVLVRNDNGLNVGLEKIVEVAVKAEFITLYPGTLLSSITSKTMKELLKIPHFSKVHCLAMEKIPESFDIETFYAYMKMNKFTKFALYFDESISNAYKNRLEAINNEILATNMFNYTPPLIHFDGLDEDEYYKLVGIFYSN</sequence>
<accession>A0A914Q162</accession>
<dbReference type="AlphaFoldDB" id="A0A914Q162"/>
<evidence type="ECO:0000256" key="1">
    <source>
        <dbReference type="SAM" id="MobiDB-lite"/>
    </source>
</evidence>
<proteinExistence type="predicted"/>
<reference evidence="3" key="1">
    <citation type="submission" date="2022-11" db="UniProtKB">
        <authorList>
            <consortium name="WormBaseParasite"/>
        </authorList>
    </citation>
    <scope>IDENTIFICATION</scope>
</reference>
<protein>
    <submittedName>
        <fullName evidence="3">Uncharacterized protein</fullName>
    </submittedName>
</protein>
<name>A0A914Q162_9BILA</name>
<evidence type="ECO:0000313" key="3">
    <source>
        <dbReference type="WBParaSite" id="PDA_v2.g20890.t1"/>
    </source>
</evidence>